<accession>W1PQD3</accession>
<dbReference type="EMBL" id="KI392892">
    <property type="protein sequence ID" value="ERN10263.1"/>
    <property type="molecule type" value="Genomic_DNA"/>
</dbReference>
<reference evidence="3" key="1">
    <citation type="journal article" date="2013" name="Science">
        <title>The Amborella genome and the evolution of flowering plants.</title>
        <authorList>
            <consortium name="Amborella Genome Project"/>
        </authorList>
    </citation>
    <scope>NUCLEOTIDE SEQUENCE [LARGE SCALE GENOMIC DNA]</scope>
</reference>
<gene>
    <name evidence="2" type="ORF">AMTR_s00679p00010040</name>
</gene>
<keyword evidence="3" id="KW-1185">Reference proteome</keyword>
<evidence type="ECO:0000313" key="3">
    <source>
        <dbReference type="Proteomes" id="UP000017836"/>
    </source>
</evidence>
<name>W1PQD3_AMBTC</name>
<proteinExistence type="predicted"/>
<evidence type="ECO:0000256" key="1">
    <source>
        <dbReference type="SAM" id="Phobius"/>
    </source>
</evidence>
<dbReference type="Gramene" id="ERN10263">
    <property type="protein sequence ID" value="ERN10263"/>
    <property type="gene ID" value="AMTR_s00679p00010040"/>
</dbReference>
<keyword evidence="1" id="KW-1133">Transmembrane helix</keyword>
<dbReference type="Proteomes" id="UP000017836">
    <property type="component" value="Unassembled WGS sequence"/>
</dbReference>
<evidence type="ECO:0000313" key="2">
    <source>
        <dbReference type="EMBL" id="ERN10263.1"/>
    </source>
</evidence>
<keyword evidence="1" id="KW-0812">Transmembrane</keyword>
<protein>
    <submittedName>
        <fullName evidence="2">Uncharacterized protein</fullName>
    </submittedName>
</protein>
<feature type="transmembrane region" description="Helical" evidence="1">
    <location>
        <begin position="52"/>
        <end position="73"/>
    </location>
</feature>
<keyword evidence="1" id="KW-0472">Membrane</keyword>
<dbReference type="HOGENOM" id="CLU_2678213_0_0_1"/>
<organism evidence="2 3">
    <name type="scientific">Amborella trichopoda</name>
    <dbReference type="NCBI Taxonomy" id="13333"/>
    <lineage>
        <taxon>Eukaryota</taxon>
        <taxon>Viridiplantae</taxon>
        <taxon>Streptophyta</taxon>
        <taxon>Embryophyta</taxon>
        <taxon>Tracheophyta</taxon>
        <taxon>Spermatophyta</taxon>
        <taxon>Magnoliopsida</taxon>
        <taxon>Amborellales</taxon>
        <taxon>Amborellaceae</taxon>
        <taxon>Amborella</taxon>
    </lineage>
</organism>
<dbReference type="AlphaFoldDB" id="W1PQD3"/>
<feature type="non-terminal residue" evidence="2">
    <location>
        <position position="1"/>
    </location>
</feature>
<sequence length="75" mass="8390">YAILGRDLISSVLKICAIGETMFHFQDKVPPFNYVARVASNMRVRKPFTVQACFMYSIIGSVVSIIGCLQFELAN</sequence>